<dbReference type="InterPro" id="IPR017853">
    <property type="entry name" value="GH"/>
</dbReference>
<dbReference type="Proteomes" id="UP000321954">
    <property type="component" value="Chromosome"/>
</dbReference>
<evidence type="ECO:0000313" key="2">
    <source>
        <dbReference type="EMBL" id="QED38894.1"/>
    </source>
</evidence>
<proteinExistence type="predicted"/>
<dbReference type="GO" id="GO:0004553">
    <property type="term" value="F:hydrolase activity, hydrolyzing O-glycosyl compounds"/>
    <property type="evidence" value="ECO:0007669"/>
    <property type="project" value="InterPro"/>
</dbReference>
<gene>
    <name evidence="2" type="ORF">FK178_14715</name>
</gene>
<sequence>MYIDKTDSGYRLMRYGKPFYIHGGAAHSNYLEQLKMAGANTARIYDTINLSNTLDKAEALGLAVVVDIPLPKYNNALVYYEDDALFKLLKVNVERVVQKHKNHPALLYWNLGNELYYPYFYTRTVFFDRFNTLIDIIKETDPNHPVSTVTIGANKLRVLSIKRKSPRLDFISFNSFGTLSKFAKKLKPISPIWDGPHVITEWGVNGPWEANLTNWNAPIEETSTKKAEQIRQRYNDFIVPLKSNNSFGSFVFYWGQKNEVTPSWYSLFSADGKKTQPIFELTKIWKKDSTAIYPGPYLDYILLNKKGGLDNIILNAGSLAQVNIILPSNQQKNLQYDWEIRHESWYNFHESFVVDDISFKINGETAMFNAPLHEGPYRVFLTISNESDYIATANIPFYVLSSKDGE</sequence>
<dbReference type="RefSeq" id="WP_146836951.1">
    <property type="nucleotide sequence ID" value="NZ_CP042476.1"/>
</dbReference>
<dbReference type="OrthoDB" id="9774262at2"/>
<organism evidence="2 3">
    <name type="scientific">Antarcticibacterium arcticum</name>
    <dbReference type="NCBI Taxonomy" id="2585771"/>
    <lineage>
        <taxon>Bacteria</taxon>
        <taxon>Pseudomonadati</taxon>
        <taxon>Bacteroidota</taxon>
        <taxon>Flavobacteriia</taxon>
        <taxon>Flavobacteriales</taxon>
        <taxon>Flavobacteriaceae</taxon>
        <taxon>Antarcticibacterium</taxon>
    </lineage>
</organism>
<dbReference type="SUPFAM" id="SSF51445">
    <property type="entry name" value="(Trans)glycosidases"/>
    <property type="match status" value="1"/>
</dbReference>
<evidence type="ECO:0000259" key="1">
    <source>
        <dbReference type="Pfam" id="PF02836"/>
    </source>
</evidence>
<dbReference type="KEGG" id="anp:FK178_14715"/>
<dbReference type="InterPro" id="IPR006103">
    <property type="entry name" value="Glyco_hydro_2_cat"/>
</dbReference>
<dbReference type="Pfam" id="PF02836">
    <property type="entry name" value="Glyco_hydro_2_C"/>
    <property type="match status" value="1"/>
</dbReference>
<name>A0A5B8YMC6_9FLAO</name>
<keyword evidence="3" id="KW-1185">Reference proteome</keyword>
<dbReference type="GO" id="GO:0005975">
    <property type="term" value="P:carbohydrate metabolic process"/>
    <property type="evidence" value="ECO:0007669"/>
    <property type="project" value="InterPro"/>
</dbReference>
<dbReference type="EMBL" id="CP042476">
    <property type="protein sequence ID" value="QED38894.1"/>
    <property type="molecule type" value="Genomic_DNA"/>
</dbReference>
<reference evidence="2 3" key="1">
    <citation type="submission" date="2019-08" db="EMBL/GenBank/DDBJ databases">
        <title>Antarcticibacterium arcticum sp. nov., a bacterium isolated from marine sediment of the Canadian Beaufort Sea.</title>
        <authorList>
            <person name="Lee Y.M."/>
            <person name="Baek K."/>
            <person name="Lee D.-H."/>
            <person name="Shin S.C."/>
            <person name="Jin Y.K."/>
            <person name="Park Y."/>
        </authorList>
    </citation>
    <scope>NUCLEOTIDE SEQUENCE [LARGE SCALE GENOMIC DNA]</scope>
    <source>
        <strain evidence="2 3">PAMC 28998</strain>
    </source>
</reference>
<protein>
    <recommendedName>
        <fullName evidence="1">Glycoside hydrolase family 2 catalytic domain-containing protein</fullName>
    </recommendedName>
</protein>
<dbReference type="Gene3D" id="3.20.20.80">
    <property type="entry name" value="Glycosidases"/>
    <property type="match status" value="1"/>
</dbReference>
<feature type="domain" description="Glycoside hydrolase family 2 catalytic" evidence="1">
    <location>
        <begin position="90"/>
        <end position="204"/>
    </location>
</feature>
<accession>A0A5B8YMC6</accession>
<dbReference type="AlphaFoldDB" id="A0A5B8YMC6"/>
<evidence type="ECO:0000313" key="3">
    <source>
        <dbReference type="Proteomes" id="UP000321954"/>
    </source>
</evidence>